<dbReference type="InterPro" id="IPR010254">
    <property type="entry name" value="B12-dep_deHydtase_bsu"/>
</dbReference>
<accession>A0ABV9YR01</accession>
<protein>
    <submittedName>
        <fullName evidence="1">Glycerol dehydratase reactivase beta/small subunit family protein</fullName>
    </submittedName>
</protein>
<dbReference type="SUPFAM" id="SSF52968">
    <property type="entry name" value="B12-dependent dehydatase associated subunit"/>
    <property type="match status" value="1"/>
</dbReference>
<comment type="caution">
    <text evidence="1">The sequence shown here is derived from an EMBL/GenBank/DDBJ whole genome shotgun (WGS) entry which is preliminary data.</text>
</comment>
<dbReference type="Proteomes" id="UP001595947">
    <property type="component" value="Unassembled WGS sequence"/>
</dbReference>
<evidence type="ECO:0000313" key="1">
    <source>
        <dbReference type="EMBL" id="MFC5064092.1"/>
    </source>
</evidence>
<name>A0ABV9YR01_9PSEU</name>
<evidence type="ECO:0000313" key="2">
    <source>
        <dbReference type="Proteomes" id="UP001595947"/>
    </source>
</evidence>
<sequence length="121" mass="11594">MSASDDGPPTVVVAAHPAAPPAVAREVHAGAEEQGVPTAGVVLPDEALACARAAAVRSRLEVGVGIGADGAVAVVHALVGPPVVELPAGTDPGEHRRAGGDAARIVTGLPLAVAGASVADP</sequence>
<organism evidence="1 2">
    <name type="scientific">Actinomycetospora atypica</name>
    <dbReference type="NCBI Taxonomy" id="1290095"/>
    <lineage>
        <taxon>Bacteria</taxon>
        <taxon>Bacillati</taxon>
        <taxon>Actinomycetota</taxon>
        <taxon>Actinomycetes</taxon>
        <taxon>Pseudonocardiales</taxon>
        <taxon>Pseudonocardiaceae</taxon>
        <taxon>Actinomycetospora</taxon>
    </lineage>
</organism>
<proteinExistence type="predicted"/>
<dbReference type="InterPro" id="IPR003208">
    <property type="entry name" value="Dehydtase/Dehydtase_re"/>
</dbReference>
<reference evidence="2" key="1">
    <citation type="journal article" date="2019" name="Int. J. Syst. Evol. Microbiol.">
        <title>The Global Catalogue of Microorganisms (GCM) 10K type strain sequencing project: providing services to taxonomists for standard genome sequencing and annotation.</title>
        <authorList>
            <consortium name="The Broad Institute Genomics Platform"/>
            <consortium name="The Broad Institute Genome Sequencing Center for Infectious Disease"/>
            <person name="Wu L."/>
            <person name="Ma J."/>
        </authorList>
    </citation>
    <scope>NUCLEOTIDE SEQUENCE [LARGE SCALE GENOMIC DNA]</scope>
    <source>
        <strain evidence="2">CGMCC 4.7093</strain>
    </source>
</reference>
<dbReference type="EMBL" id="JBHSIV010000019">
    <property type="protein sequence ID" value="MFC5064092.1"/>
    <property type="molecule type" value="Genomic_DNA"/>
</dbReference>
<dbReference type="RefSeq" id="WP_378037436.1">
    <property type="nucleotide sequence ID" value="NZ_JBHSIV010000019.1"/>
</dbReference>
<dbReference type="Gene3D" id="3.40.50.10150">
    <property type="entry name" value="B12-dependent dehydatase associated subunit"/>
    <property type="match status" value="1"/>
</dbReference>
<keyword evidence="2" id="KW-1185">Reference proteome</keyword>
<gene>
    <name evidence="1" type="ORF">ACFPBZ_17860</name>
</gene>
<dbReference type="Pfam" id="PF02288">
    <property type="entry name" value="Dehydratase_MU"/>
    <property type="match status" value="1"/>
</dbReference>